<dbReference type="GO" id="GO:0009279">
    <property type="term" value="C:cell outer membrane"/>
    <property type="evidence" value="ECO:0007669"/>
    <property type="project" value="TreeGrafter"/>
</dbReference>
<keyword evidence="1" id="KW-0813">Transport</keyword>
<evidence type="ECO:0000259" key="6">
    <source>
        <dbReference type="Pfam" id="PF03968"/>
    </source>
</evidence>
<accession>A0A0F4Q592</accession>
<comment type="caution">
    <text evidence="7">The sequence shown here is derived from an EMBL/GenBank/DDBJ whole genome shotgun (WGS) entry which is preliminary data.</text>
</comment>
<gene>
    <name evidence="7" type="ORF">TW72_01875</name>
</gene>
<dbReference type="GO" id="GO:0030288">
    <property type="term" value="C:outer membrane-bounded periplasmic space"/>
    <property type="evidence" value="ECO:0007669"/>
    <property type="project" value="TreeGrafter"/>
</dbReference>
<dbReference type="Gene3D" id="2.60.450.10">
    <property type="entry name" value="Lipopolysaccharide (LPS) transport protein A like domain"/>
    <property type="match status" value="1"/>
</dbReference>
<dbReference type="EMBL" id="JXXZ01000002">
    <property type="protein sequence ID" value="KJZ01722.1"/>
    <property type="molecule type" value="Genomic_DNA"/>
</dbReference>
<dbReference type="PANTHER" id="PTHR36504:SF1">
    <property type="entry name" value="LIPOPOLYSACCHARIDE EXPORT SYSTEM PROTEIN LPTA"/>
    <property type="match status" value="1"/>
</dbReference>
<dbReference type="GeneID" id="58227230"/>
<evidence type="ECO:0000256" key="5">
    <source>
        <dbReference type="SAM" id="SignalP"/>
    </source>
</evidence>
<evidence type="ECO:0000256" key="4">
    <source>
        <dbReference type="SAM" id="MobiDB-lite"/>
    </source>
</evidence>
<dbReference type="Pfam" id="PF03968">
    <property type="entry name" value="LptD_N"/>
    <property type="match status" value="1"/>
</dbReference>
<dbReference type="PANTHER" id="PTHR36504">
    <property type="entry name" value="LIPOPOLYSACCHARIDE EXPORT SYSTEM PROTEIN LPTA"/>
    <property type="match status" value="1"/>
</dbReference>
<proteinExistence type="predicted"/>
<dbReference type="PATRIC" id="fig|151081.8.peg.1555"/>
<dbReference type="OrthoDB" id="5599500at2"/>
<organism evidence="7 8">
    <name type="scientific">Pseudoalteromonas ruthenica</name>
    <dbReference type="NCBI Taxonomy" id="151081"/>
    <lineage>
        <taxon>Bacteria</taxon>
        <taxon>Pseudomonadati</taxon>
        <taxon>Pseudomonadota</taxon>
        <taxon>Gammaproteobacteria</taxon>
        <taxon>Alteromonadales</taxon>
        <taxon>Pseudoalteromonadaceae</taxon>
        <taxon>Pseudoalteromonas</taxon>
    </lineage>
</organism>
<evidence type="ECO:0000256" key="2">
    <source>
        <dbReference type="ARBA" id="ARBA00022729"/>
    </source>
</evidence>
<feature type="compositionally biased region" description="Polar residues" evidence="4">
    <location>
        <begin position="155"/>
        <end position="167"/>
    </location>
</feature>
<protein>
    <recommendedName>
        <fullName evidence="6">Organic solvent tolerance-like N-terminal domain-containing protein</fullName>
    </recommendedName>
</protein>
<dbReference type="AlphaFoldDB" id="A0A0F4Q592"/>
<dbReference type="RefSeq" id="WP_022945553.1">
    <property type="nucleotide sequence ID" value="NZ_CP023396.1"/>
</dbReference>
<dbReference type="GO" id="GO:0001530">
    <property type="term" value="F:lipopolysaccharide binding"/>
    <property type="evidence" value="ECO:0007669"/>
    <property type="project" value="InterPro"/>
</dbReference>
<keyword evidence="3" id="KW-0574">Periplasm</keyword>
<feature type="chain" id="PRO_5002475079" description="Organic solvent tolerance-like N-terminal domain-containing protein" evidence="5">
    <location>
        <begin position="24"/>
        <end position="174"/>
    </location>
</feature>
<feature type="region of interest" description="Disordered" evidence="4">
    <location>
        <begin position="150"/>
        <end position="174"/>
    </location>
</feature>
<feature type="domain" description="Organic solvent tolerance-like N-terminal" evidence="6">
    <location>
        <begin position="33"/>
        <end position="144"/>
    </location>
</feature>
<evidence type="ECO:0000313" key="8">
    <source>
        <dbReference type="Proteomes" id="UP000033664"/>
    </source>
</evidence>
<keyword evidence="2 5" id="KW-0732">Signal</keyword>
<dbReference type="InterPro" id="IPR052037">
    <property type="entry name" value="LPS_export_LptA"/>
</dbReference>
<dbReference type="NCBIfam" id="TIGR03002">
    <property type="entry name" value="outer_YhbN_LptA"/>
    <property type="match status" value="1"/>
</dbReference>
<dbReference type="GO" id="GO:0017089">
    <property type="term" value="F:glycolipid transfer activity"/>
    <property type="evidence" value="ECO:0007669"/>
    <property type="project" value="TreeGrafter"/>
</dbReference>
<name>A0A0F4Q592_9GAMM</name>
<evidence type="ECO:0000256" key="1">
    <source>
        <dbReference type="ARBA" id="ARBA00022448"/>
    </source>
</evidence>
<dbReference type="InterPro" id="IPR005653">
    <property type="entry name" value="OstA-like_N"/>
</dbReference>
<evidence type="ECO:0000256" key="3">
    <source>
        <dbReference type="ARBA" id="ARBA00022764"/>
    </source>
</evidence>
<dbReference type="InterPro" id="IPR014340">
    <property type="entry name" value="LptA"/>
</dbReference>
<keyword evidence="8" id="KW-1185">Reference proteome</keyword>
<dbReference type="Proteomes" id="UP000033664">
    <property type="component" value="Unassembled WGS sequence"/>
</dbReference>
<dbReference type="GO" id="GO:0015920">
    <property type="term" value="P:lipopolysaccharide transport"/>
    <property type="evidence" value="ECO:0007669"/>
    <property type="project" value="InterPro"/>
</dbReference>
<feature type="signal peptide" evidence="5">
    <location>
        <begin position="1"/>
        <end position="23"/>
    </location>
</feature>
<sequence>MTNKISALITSIAIGLCSASATAEQITAKEVLIDADKQQALIKENITIFDKNVHIVHGKREIKADRLEAHRRPELGDNKQLLVATGSPAVYTEVMEDGTEISAQALEIRYDVASETLKIQGDAKIAMADQHIVAETISYDIAKQLITAEKDENSSTRVRTTLTPQSDDTPEKEQ</sequence>
<reference evidence="7 8" key="1">
    <citation type="journal article" date="2015" name="BMC Genomics">
        <title>Genome mining reveals unlocked bioactive potential of marine Gram-negative bacteria.</title>
        <authorList>
            <person name="Machado H."/>
            <person name="Sonnenschein E.C."/>
            <person name="Melchiorsen J."/>
            <person name="Gram L."/>
        </authorList>
    </citation>
    <scope>NUCLEOTIDE SEQUENCE [LARGE SCALE GENOMIC DNA]</scope>
    <source>
        <strain evidence="7 8">S3137</strain>
    </source>
</reference>
<evidence type="ECO:0000313" key="7">
    <source>
        <dbReference type="EMBL" id="KJZ01722.1"/>
    </source>
</evidence>
<dbReference type="eggNOG" id="COG1934">
    <property type="taxonomic scope" value="Bacteria"/>
</dbReference>